<reference evidence="1 2" key="1">
    <citation type="submission" date="2015-03" db="EMBL/GenBank/DDBJ databases">
        <authorList>
            <person name="Murphy D."/>
        </authorList>
    </citation>
    <scope>NUCLEOTIDE SEQUENCE [LARGE SCALE GENOMIC DNA]</scope>
    <source>
        <strain evidence="1 2">OL-4</strain>
    </source>
</reference>
<sequence>MKEADQKKSILRPSVLKLEVIQDQSVFEDVWLPIGDDKEADVAHLIAQGRIRKG</sequence>
<accession>A0A0E3W393</accession>
<evidence type="ECO:0000313" key="2">
    <source>
        <dbReference type="Proteomes" id="UP000045545"/>
    </source>
</evidence>
<name>A0A0E3W393_9FIRM</name>
<protein>
    <submittedName>
        <fullName evidence="1">Uncharacterized</fullName>
    </submittedName>
</protein>
<organism evidence="1 2">
    <name type="scientific">Syntrophomonas zehnderi OL-4</name>
    <dbReference type="NCBI Taxonomy" id="690567"/>
    <lineage>
        <taxon>Bacteria</taxon>
        <taxon>Bacillati</taxon>
        <taxon>Bacillota</taxon>
        <taxon>Clostridia</taxon>
        <taxon>Eubacteriales</taxon>
        <taxon>Syntrophomonadaceae</taxon>
        <taxon>Syntrophomonas</taxon>
    </lineage>
</organism>
<dbReference type="Proteomes" id="UP000045545">
    <property type="component" value="Unassembled WGS sequence"/>
</dbReference>
<evidence type="ECO:0000313" key="1">
    <source>
        <dbReference type="EMBL" id="CFX63961.1"/>
    </source>
</evidence>
<dbReference type="EMBL" id="CGIH01000027">
    <property type="protein sequence ID" value="CFX63961.1"/>
    <property type="molecule type" value="Genomic_DNA"/>
</dbReference>
<keyword evidence="2" id="KW-1185">Reference proteome</keyword>
<proteinExistence type="predicted"/>
<dbReference type="OrthoDB" id="9992414at2"/>
<dbReference type="AlphaFoldDB" id="A0A0E3W393"/>
<gene>
    <name evidence="1" type="ORF">1558</name>
</gene>
<dbReference type="STRING" id="690567.1558"/>
<dbReference type="RefSeq" id="WP_157609511.1">
    <property type="nucleotide sequence ID" value="NZ_CGIH01000027.1"/>
</dbReference>